<dbReference type="InterPro" id="IPR025411">
    <property type="entry name" value="DUF4136"/>
</dbReference>
<dbReference type="RefSeq" id="WP_140622547.1">
    <property type="nucleotide sequence ID" value="NZ_VFRQ01000009.1"/>
</dbReference>
<gene>
    <name evidence="3" type="ORF">FJM65_15910</name>
</gene>
<evidence type="ECO:0000313" key="3">
    <source>
        <dbReference type="EMBL" id="TPE42813.1"/>
    </source>
</evidence>
<organism evidence="3 4">
    <name type="scientific">Pontibacter mangrovi</name>
    <dbReference type="NCBI Taxonomy" id="2589816"/>
    <lineage>
        <taxon>Bacteria</taxon>
        <taxon>Pseudomonadati</taxon>
        <taxon>Bacteroidota</taxon>
        <taxon>Cytophagia</taxon>
        <taxon>Cytophagales</taxon>
        <taxon>Hymenobacteraceae</taxon>
        <taxon>Pontibacter</taxon>
    </lineage>
</organism>
<dbReference type="PROSITE" id="PS51257">
    <property type="entry name" value="PROKAR_LIPOPROTEIN"/>
    <property type="match status" value="1"/>
</dbReference>
<dbReference type="Pfam" id="PF13590">
    <property type="entry name" value="DUF4136"/>
    <property type="match status" value="1"/>
</dbReference>
<keyword evidence="4" id="KW-1185">Reference proteome</keyword>
<dbReference type="Proteomes" id="UP000316727">
    <property type="component" value="Unassembled WGS sequence"/>
</dbReference>
<accession>A0A501VYJ3</accession>
<dbReference type="OrthoDB" id="118896at2"/>
<feature type="signal peptide" evidence="1">
    <location>
        <begin position="1"/>
        <end position="27"/>
    </location>
</feature>
<feature type="domain" description="DUF4136" evidence="2">
    <location>
        <begin position="30"/>
        <end position="183"/>
    </location>
</feature>
<name>A0A501VYJ3_9BACT</name>
<feature type="chain" id="PRO_5021337636" evidence="1">
    <location>
        <begin position="28"/>
        <end position="184"/>
    </location>
</feature>
<evidence type="ECO:0000313" key="4">
    <source>
        <dbReference type="Proteomes" id="UP000316727"/>
    </source>
</evidence>
<dbReference type="AlphaFoldDB" id="A0A501VYJ3"/>
<reference evidence="3 4" key="1">
    <citation type="submission" date="2019-06" db="EMBL/GenBank/DDBJ databases">
        <title>A novel bacterium of genus Pontibacter, isolated from marine sediment.</title>
        <authorList>
            <person name="Huang H."/>
            <person name="Mo K."/>
            <person name="Hu Y."/>
        </authorList>
    </citation>
    <scope>NUCLEOTIDE SEQUENCE [LARGE SCALE GENOMIC DNA]</scope>
    <source>
        <strain evidence="3 4">HB172049</strain>
    </source>
</reference>
<dbReference type="Gene3D" id="3.30.160.670">
    <property type="match status" value="1"/>
</dbReference>
<protein>
    <submittedName>
        <fullName evidence="3">DUF4136 domain-containing protein</fullName>
    </submittedName>
</protein>
<evidence type="ECO:0000256" key="1">
    <source>
        <dbReference type="SAM" id="SignalP"/>
    </source>
</evidence>
<sequence>MNLTNVRLNLVLCLLCLLVLSCSPVRVLDTKAEEDFKLSNYRTFGFFDLETSGDTLQQYIGQLDFLKQEIAKQLEQRGLQRTDQNPDLKINLGIVVAEEVQTRQTNILTDPPYYMGQRRYTWKTEEVVVDRYKKGTLSVHLVDNAQNKLVWQGAAEGVIPDDNTSKLQERIVKGVQKLMEQIPQ</sequence>
<comment type="caution">
    <text evidence="3">The sequence shown here is derived from an EMBL/GenBank/DDBJ whole genome shotgun (WGS) entry which is preliminary data.</text>
</comment>
<keyword evidence="1" id="KW-0732">Signal</keyword>
<dbReference type="EMBL" id="VFRQ01000009">
    <property type="protein sequence ID" value="TPE42813.1"/>
    <property type="molecule type" value="Genomic_DNA"/>
</dbReference>
<proteinExistence type="predicted"/>
<evidence type="ECO:0000259" key="2">
    <source>
        <dbReference type="Pfam" id="PF13590"/>
    </source>
</evidence>